<gene>
    <name evidence="1" type="ORF">GGQ63_001475</name>
</gene>
<evidence type="ECO:0008006" key="3">
    <source>
        <dbReference type="Google" id="ProtNLM"/>
    </source>
</evidence>
<accession>A0A7W9CVR3</accession>
<protein>
    <recommendedName>
        <fullName evidence="3">DUF29 domain-containing protein</fullName>
    </recommendedName>
</protein>
<organism evidence="1 2">
    <name type="scientific">Prosthecomicrobium pneumaticum</name>
    <dbReference type="NCBI Taxonomy" id="81895"/>
    <lineage>
        <taxon>Bacteria</taxon>
        <taxon>Pseudomonadati</taxon>
        <taxon>Pseudomonadota</taxon>
        <taxon>Alphaproteobacteria</taxon>
        <taxon>Hyphomicrobiales</taxon>
        <taxon>Kaistiaceae</taxon>
        <taxon>Prosthecomicrobium</taxon>
    </lineage>
</organism>
<dbReference type="Proteomes" id="UP000523821">
    <property type="component" value="Unassembled WGS sequence"/>
</dbReference>
<evidence type="ECO:0000313" key="1">
    <source>
        <dbReference type="EMBL" id="MBB5752421.1"/>
    </source>
</evidence>
<proteinExistence type="predicted"/>
<dbReference type="RefSeq" id="WP_183854201.1">
    <property type="nucleotide sequence ID" value="NZ_JACHOO010000003.1"/>
</dbReference>
<sequence length="159" mass="18164">MSTKPKLAERPSNVPVAHETDFFAWAKSQATALEQRRTEQLDWDHLADEIKSLANSEKSEIESRLAVLLQHLLKWDYQPSGRKTGWRATIFEQRKRIAKRLRESPSLKIHSAEVLEEEYGTAVLYPADETGLPVSAFPARCPYTVEQVLDPDFFPGAER</sequence>
<keyword evidence="2" id="KW-1185">Reference proteome</keyword>
<dbReference type="InterPro" id="IPR002636">
    <property type="entry name" value="DUF29"/>
</dbReference>
<name>A0A7W9CVR3_9HYPH</name>
<dbReference type="Pfam" id="PF01724">
    <property type="entry name" value="DUF29"/>
    <property type="match status" value="1"/>
</dbReference>
<dbReference type="PANTHER" id="PTHR34235">
    <property type="entry name" value="SLR1203 PROTEIN-RELATED"/>
    <property type="match status" value="1"/>
</dbReference>
<dbReference type="Gene3D" id="1.20.1220.20">
    <property type="entry name" value="Uncharcterised protein PF01724"/>
    <property type="match status" value="1"/>
</dbReference>
<dbReference type="AlphaFoldDB" id="A0A7W9CVR3"/>
<reference evidence="1 2" key="1">
    <citation type="submission" date="2020-08" db="EMBL/GenBank/DDBJ databases">
        <title>Genomic Encyclopedia of Type Strains, Phase IV (KMG-IV): sequencing the most valuable type-strain genomes for metagenomic binning, comparative biology and taxonomic classification.</title>
        <authorList>
            <person name="Goeker M."/>
        </authorList>
    </citation>
    <scope>NUCLEOTIDE SEQUENCE [LARGE SCALE GENOMIC DNA]</scope>
    <source>
        <strain evidence="1 2">DSM 16268</strain>
    </source>
</reference>
<dbReference type="EMBL" id="JACHOO010000003">
    <property type="protein sequence ID" value="MBB5752421.1"/>
    <property type="molecule type" value="Genomic_DNA"/>
</dbReference>
<dbReference type="PANTHER" id="PTHR34235:SF4">
    <property type="entry name" value="SLR0291 PROTEIN"/>
    <property type="match status" value="1"/>
</dbReference>
<comment type="caution">
    <text evidence="1">The sequence shown here is derived from an EMBL/GenBank/DDBJ whole genome shotgun (WGS) entry which is preliminary data.</text>
</comment>
<evidence type="ECO:0000313" key="2">
    <source>
        <dbReference type="Proteomes" id="UP000523821"/>
    </source>
</evidence>